<proteinExistence type="predicted"/>
<evidence type="ECO:0000256" key="2">
    <source>
        <dbReference type="SAM" id="SignalP"/>
    </source>
</evidence>
<evidence type="ECO:0000313" key="4">
    <source>
        <dbReference type="Proteomes" id="UP000254343"/>
    </source>
</evidence>
<dbReference type="Proteomes" id="UP000254343">
    <property type="component" value="Unassembled WGS sequence"/>
</dbReference>
<keyword evidence="2" id="KW-0732">Signal</keyword>
<dbReference type="RefSeq" id="WP_002717372.1">
    <property type="nucleotide sequence ID" value="NZ_UFSI01000001.1"/>
</dbReference>
<sequence>MRTEGIICAGSAAVALLAAVNVAHAQNPPADENGRYTLSAIDNGYLRLDTRTGAVSICTRKGGWTCRVVPDERAALDQEIGHLQEQVDALKAQLARRDDTVKGKIDEPLAKSDSLNKSGSLKKDAPENPAANSEASKKSADAGTNKDAAVESRGSSQSRLTVAFDRVWQHLVGIAARVQKKISENI</sequence>
<name>A0A380WD05_AFIFE</name>
<feature type="signal peptide" evidence="2">
    <location>
        <begin position="1"/>
        <end position="25"/>
    </location>
</feature>
<evidence type="ECO:0008006" key="5">
    <source>
        <dbReference type="Google" id="ProtNLM"/>
    </source>
</evidence>
<organism evidence="3 4">
    <name type="scientific">Afipia felis</name>
    <name type="common">Cat scratch disease bacillus</name>
    <dbReference type="NCBI Taxonomy" id="1035"/>
    <lineage>
        <taxon>Bacteria</taxon>
        <taxon>Pseudomonadati</taxon>
        <taxon>Pseudomonadota</taxon>
        <taxon>Alphaproteobacteria</taxon>
        <taxon>Hyphomicrobiales</taxon>
        <taxon>Nitrobacteraceae</taxon>
        <taxon>Afipia</taxon>
    </lineage>
</organism>
<protein>
    <recommendedName>
        <fullName evidence="5">Secreted protein</fullName>
    </recommendedName>
</protein>
<gene>
    <name evidence="3" type="ORF">NCTC12722_03777</name>
</gene>
<dbReference type="AlphaFoldDB" id="A0A380WD05"/>
<dbReference type="EMBL" id="UIGB01000001">
    <property type="protein sequence ID" value="SUU86549.1"/>
    <property type="molecule type" value="Genomic_DNA"/>
</dbReference>
<evidence type="ECO:0000256" key="1">
    <source>
        <dbReference type="SAM" id="MobiDB-lite"/>
    </source>
</evidence>
<dbReference type="OrthoDB" id="7870871at2"/>
<feature type="region of interest" description="Disordered" evidence="1">
    <location>
        <begin position="103"/>
        <end position="155"/>
    </location>
</feature>
<evidence type="ECO:0000313" key="3">
    <source>
        <dbReference type="EMBL" id="SUU86549.1"/>
    </source>
</evidence>
<accession>A0A380WD05</accession>
<reference evidence="3 4" key="1">
    <citation type="submission" date="2018-06" db="EMBL/GenBank/DDBJ databases">
        <authorList>
            <consortium name="Pathogen Informatics"/>
            <person name="Doyle S."/>
        </authorList>
    </citation>
    <scope>NUCLEOTIDE SEQUENCE [LARGE SCALE GENOMIC DNA]</scope>
    <source>
        <strain evidence="3 4">NCTC12722</strain>
    </source>
</reference>
<feature type="chain" id="PRO_5016888004" description="Secreted protein" evidence="2">
    <location>
        <begin position="26"/>
        <end position="186"/>
    </location>
</feature>